<dbReference type="AlphaFoldDB" id="A0A382MND2"/>
<reference evidence="2" key="1">
    <citation type="submission" date="2018-05" db="EMBL/GenBank/DDBJ databases">
        <authorList>
            <person name="Lanie J.A."/>
            <person name="Ng W.-L."/>
            <person name="Kazmierczak K.M."/>
            <person name="Andrzejewski T.M."/>
            <person name="Davidsen T.M."/>
            <person name="Wayne K.J."/>
            <person name="Tettelin H."/>
            <person name="Glass J.I."/>
            <person name="Rusch D."/>
            <person name="Podicherti R."/>
            <person name="Tsui H.-C.T."/>
            <person name="Winkler M.E."/>
        </authorList>
    </citation>
    <scope>NUCLEOTIDE SEQUENCE</scope>
</reference>
<feature type="non-terminal residue" evidence="2">
    <location>
        <position position="103"/>
    </location>
</feature>
<evidence type="ECO:0000313" key="2">
    <source>
        <dbReference type="EMBL" id="SVC48831.1"/>
    </source>
</evidence>
<sequence>MSIRLKSSYSNIESWFRGNLHTHTTESDGSCSPEVVIADYESRGYDFLCISDHDILVDPNQYQQDTSMTLIPAVEVTAHGPHIQQINANDRVDPNPDRQVVVR</sequence>
<dbReference type="GO" id="GO:0004534">
    <property type="term" value="F:5'-3' RNA exonuclease activity"/>
    <property type="evidence" value="ECO:0007669"/>
    <property type="project" value="TreeGrafter"/>
</dbReference>
<feature type="domain" description="Polymerase/histidinol phosphatase N-terminal" evidence="1">
    <location>
        <begin position="18"/>
        <end position="80"/>
    </location>
</feature>
<evidence type="ECO:0000259" key="1">
    <source>
        <dbReference type="SMART" id="SM00481"/>
    </source>
</evidence>
<dbReference type="EMBL" id="UINC01093980">
    <property type="protein sequence ID" value="SVC48831.1"/>
    <property type="molecule type" value="Genomic_DNA"/>
</dbReference>
<name>A0A382MND2_9ZZZZ</name>
<dbReference type="SUPFAM" id="SSF89550">
    <property type="entry name" value="PHP domain-like"/>
    <property type="match status" value="1"/>
</dbReference>
<dbReference type="InterPro" id="IPR052018">
    <property type="entry name" value="PHP_domain"/>
</dbReference>
<dbReference type="Gene3D" id="3.20.20.140">
    <property type="entry name" value="Metal-dependent hydrolases"/>
    <property type="match status" value="1"/>
</dbReference>
<dbReference type="PANTHER" id="PTHR42924">
    <property type="entry name" value="EXONUCLEASE"/>
    <property type="match status" value="1"/>
</dbReference>
<dbReference type="SMART" id="SM00481">
    <property type="entry name" value="POLIIIAc"/>
    <property type="match status" value="1"/>
</dbReference>
<dbReference type="PANTHER" id="PTHR42924:SF11">
    <property type="entry name" value="POLYMERASE_HISTIDINOL PHOSPHATASE N-TERMINAL DOMAIN-CONTAINING PROTEIN"/>
    <property type="match status" value="1"/>
</dbReference>
<proteinExistence type="predicted"/>
<dbReference type="InterPro" id="IPR003141">
    <property type="entry name" value="Pol/His_phosphatase_N"/>
</dbReference>
<accession>A0A382MND2</accession>
<dbReference type="InterPro" id="IPR016195">
    <property type="entry name" value="Pol/histidinol_Pase-like"/>
</dbReference>
<dbReference type="GO" id="GO:0035312">
    <property type="term" value="F:5'-3' DNA exonuclease activity"/>
    <property type="evidence" value="ECO:0007669"/>
    <property type="project" value="TreeGrafter"/>
</dbReference>
<protein>
    <recommendedName>
        <fullName evidence="1">Polymerase/histidinol phosphatase N-terminal domain-containing protein</fullName>
    </recommendedName>
</protein>
<gene>
    <name evidence="2" type="ORF">METZ01_LOCUS301685</name>
</gene>
<organism evidence="2">
    <name type="scientific">marine metagenome</name>
    <dbReference type="NCBI Taxonomy" id="408172"/>
    <lineage>
        <taxon>unclassified sequences</taxon>
        <taxon>metagenomes</taxon>
        <taxon>ecological metagenomes</taxon>
    </lineage>
</organism>